<name>A0A367ZJR7_9BACT</name>
<evidence type="ECO:0000313" key="3">
    <source>
        <dbReference type="Proteomes" id="UP000252355"/>
    </source>
</evidence>
<feature type="region of interest" description="Disordered" evidence="1">
    <location>
        <begin position="92"/>
        <end position="116"/>
    </location>
</feature>
<dbReference type="AlphaFoldDB" id="A0A367ZJR7"/>
<reference evidence="2 3" key="1">
    <citation type="submission" date="2018-05" db="EMBL/GenBank/DDBJ databases">
        <title>A metagenomic window into the 2 km-deep terrestrial subsurface aquifer revealed taxonomically and functionally diverse microbial community comprising novel uncultured bacterial lineages.</title>
        <authorList>
            <person name="Kadnikov V.V."/>
            <person name="Mardanov A.V."/>
            <person name="Beletsky A.V."/>
            <person name="Banks D."/>
            <person name="Pimenov N.V."/>
            <person name="Frank Y.A."/>
            <person name="Karnachuk O.V."/>
            <person name="Ravin N.V."/>
        </authorList>
    </citation>
    <scope>NUCLEOTIDE SEQUENCE [LARGE SCALE GENOMIC DNA]</scope>
    <source>
        <strain evidence="2">BY5</strain>
    </source>
</reference>
<comment type="caution">
    <text evidence="2">The sequence shown here is derived from an EMBL/GenBank/DDBJ whole genome shotgun (WGS) entry which is preliminary data.</text>
</comment>
<dbReference type="Proteomes" id="UP000252355">
    <property type="component" value="Unassembled WGS sequence"/>
</dbReference>
<accession>A0A367ZJR7</accession>
<feature type="region of interest" description="Disordered" evidence="1">
    <location>
        <begin position="1"/>
        <end position="56"/>
    </location>
</feature>
<sequence>MTTNDGSKPAAPASDQTRHPPATGSSTGDTILTMAEGRPGENDPVSPSVPRAGPGLRVNPQVEAVLAQAQAALLQGDAQKAAELFAEATRLGAAAAADTPPSPATGKPDAAPPEGA</sequence>
<organism evidence="2 3">
    <name type="scientific">Candidatus Ozemobacter sibiricus</name>
    <dbReference type="NCBI Taxonomy" id="2268124"/>
    <lineage>
        <taxon>Bacteria</taxon>
        <taxon>Candidatus Ozemobacteria</taxon>
        <taxon>Candidatus Ozemobacterales</taxon>
        <taxon>Candidatus Ozemobacteraceae</taxon>
        <taxon>Candidatus Ozemobacter</taxon>
    </lineage>
</organism>
<dbReference type="EMBL" id="QOQW01000029">
    <property type="protein sequence ID" value="RCK77979.1"/>
    <property type="molecule type" value="Genomic_DNA"/>
</dbReference>
<evidence type="ECO:0000256" key="1">
    <source>
        <dbReference type="SAM" id="MobiDB-lite"/>
    </source>
</evidence>
<evidence type="ECO:0000313" key="2">
    <source>
        <dbReference type="EMBL" id="RCK77979.1"/>
    </source>
</evidence>
<proteinExistence type="predicted"/>
<gene>
    <name evidence="2" type="ORF">OZSIB_1888</name>
</gene>
<protein>
    <submittedName>
        <fullName evidence="2">Uncharacterized protein</fullName>
    </submittedName>
</protein>